<feature type="DNA-binding region" description="H-T-H motif" evidence="4">
    <location>
        <begin position="32"/>
        <end position="51"/>
    </location>
</feature>
<dbReference type="SUPFAM" id="SSF48498">
    <property type="entry name" value="Tetracyclin repressor-like, C-terminal domain"/>
    <property type="match status" value="1"/>
</dbReference>
<keyword evidence="7" id="KW-1185">Reference proteome</keyword>
<evidence type="ECO:0000259" key="5">
    <source>
        <dbReference type="PROSITE" id="PS50977"/>
    </source>
</evidence>
<evidence type="ECO:0000313" key="7">
    <source>
        <dbReference type="Proteomes" id="UP000051936"/>
    </source>
</evidence>
<dbReference type="PANTHER" id="PTHR47506">
    <property type="entry name" value="TRANSCRIPTIONAL REGULATORY PROTEIN"/>
    <property type="match status" value="1"/>
</dbReference>
<keyword evidence="1" id="KW-0805">Transcription regulation</keyword>
<comment type="caution">
    <text evidence="6">The sequence shown here is derived from an EMBL/GenBank/DDBJ whole genome shotgun (WGS) entry which is preliminary data.</text>
</comment>
<organism evidence="6 7">
    <name type="scientific">Bradyrhizobium manausense</name>
    <dbReference type="NCBI Taxonomy" id="989370"/>
    <lineage>
        <taxon>Bacteria</taxon>
        <taxon>Pseudomonadati</taxon>
        <taxon>Pseudomonadota</taxon>
        <taxon>Alphaproteobacteria</taxon>
        <taxon>Hyphomicrobiales</taxon>
        <taxon>Nitrobacteraceae</taxon>
        <taxon>Bradyrhizobium</taxon>
    </lineage>
</organism>
<evidence type="ECO:0000256" key="3">
    <source>
        <dbReference type="ARBA" id="ARBA00023163"/>
    </source>
</evidence>
<protein>
    <recommendedName>
        <fullName evidence="5">HTH tetR-type domain-containing protein</fullName>
    </recommendedName>
</protein>
<evidence type="ECO:0000256" key="2">
    <source>
        <dbReference type="ARBA" id="ARBA00023125"/>
    </source>
</evidence>
<reference evidence="6 7" key="1">
    <citation type="submission" date="2015-09" db="EMBL/GenBank/DDBJ databases">
        <title>Draft Genome Sequence of Bradyrhizobium manausense Strain BR 3351T, a Novel Symbiotic Nitrogen-Fixing Alphaproteobacterium Isolated from Brazilian Amazon Rain Forest.</title>
        <authorList>
            <person name="De Araujo J.L."/>
            <person name="Zilli J.E."/>
        </authorList>
    </citation>
    <scope>NUCLEOTIDE SEQUENCE [LARGE SCALE GENOMIC DNA]</scope>
    <source>
        <strain evidence="6 7">BR3351</strain>
    </source>
</reference>
<evidence type="ECO:0000256" key="1">
    <source>
        <dbReference type="ARBA" id="ARBA00023015"/>
    </source>
</evidence>
<dbReference type="STRING" id="989370.AOQ71_28870"/>
<proteinExistence type="predicted"/>
<dbReference type="InterPro" id="IPR009057">
    <property type="entry name" value="Homeodomain-like_sf"/>
</dbReference>
<sequence>MARPKKSDGDARTRLADAVGRGFRTGGFGGAGVDALAKGAGLTSGAFYAHFESKADAFRLAVADGLAFLRGGIAQFQAQYGSGWRDPFIDFYLGERMEVGLDEACALPSFSSDVARADAATRAVYQGELERLADLVAQGFRGTHARQRALALLAILTGAADMARAVKDDAARREILAAAKVAAKAI</sequence>
<gene>
    <name evidence="6" type="ORF">AOQ71_28870</name>
</gene>
<accession>A0A0R3DEY7</accession>
<dbReference type="InterPro" id="IPR036271">
    <property type="entry name" value="Tet_transcr_reg_TetR-rel_C_sf"/>
</dbReference>
<evidence type="ECO:0000256" key="4">
    <source>
        <dbReference type="PROSITE-ProRule" id="PRU00335"/>
    </source>
</evidence>
<dbReference type="PANTHER" id="PTHR47506:SF7">
    <property type="entry name" value="TRANSCRIPTIONAL REGULATORY PROTEIN"/>
    <property type="match status" value="1"/>
</dbReference>
<dbReference type="EMBL" id="LJYG01000104">
    <property type="protein sequence ID" value="KRQ05618.1"/>
    <property type="molecule type" value="Genomic_DNA"/>
</dbReference>
<dbReference type="AlphaFoldDB" id="A0A0R3DEY7"/>
<dbReference type="RefSeq" id="WP_057753775.1">
    <property type="nucleotide sequence ID" value="NZ_LJYG01000104.1"/>
</dbReference>
<dbReference type="SUPFAM" id="SSF46689">
    <property type="entry name" value="Homeodomain-like"/>
    <property type="match status" value="1"/>
</dbReference>
<evidence type="ECO:0000313" key="6">
    <source>
        <dbReference type="EMBL" id="KRQ05618.1"/>
    </source>
</evidence>
<feature type="domain" description="HTH tetR-type" evidence="5">
    <location>
        <begin position="9"/>
        <end position="69"/>
    </location>
</feature>
<name>A0A0R3DEY7_9BRAD</name>
<dbReference type="OrthoDB" id="9798857at2"/>
<dbReference type="PROSITE" id="PS50977">
    <property type="entry name" value="HTH_TETR_2"/>
    <property type="match status" value="1"/>
</dbReference>
<dbReference type="GO" id="GO:0003677">
    <property type="term" value="F:DNA binding"/>
    <property type="evidence" value="ECO:0007669"/>
    <property type="project" value="UniProtKB-UniRule"/>
</dbReference>
<dbReference type="Proteomes" id="UP000051936">
    <property type="component" value="Unassembled WGS sequence"/>
</dbReference>
<dbReference type="Pfam" id="PF00440">
    <property type="entry name" value="TetR_N"/>
    <property type="match status" value="1"/>
</dbReference>
<keyword evidence="2 4" id="KW-0238">DNA-binding</keyword>
<dbReference type="Gene3D" id="1.10.357.10">
    <property type="entry name" value="Tetracycline Repressor, domain 2"/>
    <property type="match status" value="1"/>
</dbReference>
<keyword evidence="3" id="KW-0804">Transcription</keyword>
<dbReference type="InterPro" id="IPR001647">
    <property type="entry name" value="HTH_TetR"/>
</dbReference>
<dbReference type="Gene3D" id="1.10.10.60">
    <property type="entry name" value="Homeodomain-like"/>
    <property type="match status" value="1"/>
</dbReference>